<feature type="domain" description="NAD-dependent epimerase/dehydratase" evidence="3">
    <location>
        <begin position="6"/>
        <end position="245"/>
    </location>
</feature>
<dbReference type="PANTHER" id="PTHR10366">
    <property type="entry name" value="NAD DEPENDENT EPIMERASE/DEHYDRATASE"/>
    <property type="match status" value="1"/>
</dbReference>
<reference evidence="4 5" key="1">
    <citation type="submission" date="2018-06" db="EMBL/GenBank/DDBJ databases">
        <title>Genomic Encyclopedia of Type Strains, Phase III (KMG-III): the genomes of soil and plant-associated and newly described type strains.</title>
        <authorList>
            <person name="Whitman W."/>
        </authorList>
    </citation>
    <scope>NUCLEOTIDE SEQUENCE [LARGE SCALE GENOMIC DNA]</scope>
    <source>
        <strain evidence="4 5">CGMCC 4.7090</strain>
    </source>
</reference>
<dbReference type="EMBL" id="QLMJ01000015">
    <property type="protein sequence ID" value="RAK31460.1"/>
    <property type="molecule type" value="Genomic_DNA"/>
</dbReference>
<dbReference type="InterPro" id="IPR001509">
    <property type="entry name" value="Epimerase_deHydtase"/>
</dbReference>
<sequence>MAQKRVLVTGGSGFIAGHIIVQLLEQGFQVRTTVRSLQRENAVRAVLAEAGMVHGEALSFAAADLLGDAGWAEAVAGCDYVLHVASPVHPGHVEDEDAVIVPARAGTMRVLRAARAAGVERVVLTSAFHAISWGHPHRDRAFTEDDWTVLDGPGVDAYARSKTLAERDAWDFIDAEGGGMDLVVLCPVAVVGPVMGRGVSGANHVVQRILSGGMPGFPDMYIPFVDVRDVAAAHILAMVTPGAAGQRFLISNGPAIALKKVGELLKNHLGAAAGKVPARGIPHLVVRLGALFKPEFRALVPDLGYVKKTSNAKAGRILGWTPRPVDDALLDAARSMLAKGLVA</sequence>
<accession>A0A327Z811</accession>
<dbReference type="InterPro" id="IPR036291">
    <property type="entry name" value="NAD(P)-bd_dom_sf"/>
</dbReference>
<dbReference type="RefSeq" id="WP_111652361.1">
    <property type="nucleotide sequence ID" value="NZ_JACHWI010000015.1"/>
</dbReference>
<dbReference type="InterPro" id="IPR050425">
    <property type="entry name" value="NAD(P)_dehydrat-like"/>
</dbReference>
<organism evidence="4 5">
    <name type="scientific">Actinoplanes lutulentus</name>
    <dbReference type="NCBI Taxonomy" id="1287878"/>
    <lineage>
        <taxon>Bacteria</taxon>
        <taxon>Bacillati</taxon>
        <taxon>Actinomycetota</taxon>
        <taxon>Actinomycetes</taxon>
        <taxon>Micromonosporales</taxon>
        <taxon>Micromonosporaceae</taxon>
        <taxon>Actinoplanes</taxon>
    </lineage>
</organism>
<comment type="caution">
    <text evidence="4">The sequence shown here is derived from an EMBL/GenBank/DDBJ whole genome shotgun (WGS) entry which is preliminary data.</text>
</comment>
<dbReference type="AlphaFoldDB" id="A0A327Z811"/>
<dbReference type="Gene3D" id="3.40.50.720">
    <property type="entry name" value="NAD(P)-binding Rossmann-like Domain"/>
    <property type="match status" value="1"/>
</dbReference>
<dbReference type="OrthoDB" id="9801785at2"/>
<protein>
    <submittedName>
        <fullName evidence="4">Nucleoside-diphosphate-sugar epimerase</fullName>
    </submittedName>
</protein>
<evidence type="ECO:0000313" key="5">
    <source>
        <dbReference type="Proteomes" id="UP000249341"/>
    </source>
</evidence>
<name>A0A327Z811_9ACTN</name>
<keyword evidence="1" id="KW-0560">Oxidoreductase</keyword>
<dbReference type="SUPFAM" id="SSF51735">
    <property type="entry name" value="NAD(P)-binding Rossmann-fold domains"/>
    <property type="match status" value="1"/>
</dbReference>
<dbReference type="FunFam" id="3.40.50.720:FF:000336">
    <property type="entry name" value="Aldehyde reductase"/>
    <property type="match status" value="1"/>
</dbReference>
<evidence type="ECO:0000313" key="4">
    <source>
        <dbReference type="EMBL" id="RAK31460.1"/>
    </source>
</evidence>
<dbReference type="Pfam" id="PF01370">
    <property type="entry name" value="Epimerase"/>
    <property type="match status" value="1"/>
</dbReference>
<evidence type="ECO:0000256" key="2">
    <source>
        <dbReference type="ARBA" id="ARBA00023445"/>
    </source>
</evidence>
<gene>
    <name evidence="4" type="ORF">B0I29_115267</name>
</gene>
<comment type="similarity">
    <text evidence="2">Belongs to the NAD(P)-dependent epimerase/dehydratase family. Dihydroflavonol-4-reductase subfamily.</text>
</comment>
<proteinExistence type="inferred from homology"/>
<dbReference type="CDD" id="cd05227">
    <property type="entry name" value="AR_SDR_e"/>
    <property type="match status" value="1"/>
</dbReference>
<evidence type="ECO:0000256" key="1">
    <source>
        <dbReference type="ARBA" id="ARBA00023002"/>
    </source>
</evidence>
<evidence type="ECO:0000259" key="3">
    <source>
        <dbReference type="Pfam" id="PF01370"/>
    </source>
</evidence>
<dbReference type="PANTHER" id="PTHR10366:SF564">
    <property type="entry name" value="STEROL-4-ALPHA-CARBOXYLATE 3-DEHYDROGENASE, DECARBOXYLATING"/>
    <property type="match status" value="1"/>
</dbReference>
<dbReference type="Proteomes" id="UP000249341">
    <property type="component" value="Unassembled WGS sequence"/>
</dbReference>
<keyword evidence="5" id="KW-1185">Reference proteome</keyword>
<dbReference type="GO" id="GO:0016616">
    <property type="term" value="F:oxidoreductase activity, acting on the CH-OH group of donors, NAD or NADP as acceptor"/>
    <property type="evidence" value="ECO:0007669"/>
    <property type="project" value="TreeGrafter"/>
</dbReference>